<dbReference type="RefSeq" id="XP_056511037.1">
    <property type="nucleotide sequence ID" value="XM_056655424.1"/>
</dbReference>
<proteinExistence type="predicted"/>
<dbReference type="Proteomes" id="UP001141434">
    <property type="component" value="Unassembled WGS sequence"/>
</dbReference>
<feature type="chain" id="PRO_5040793715" evidence="1">
    <location>
        <begin position="21"/>
        <end position="339"/>
    </location>
</feature>
<comment type="caution">
    <text evidence="2">The sequence shown here is derived from an EMBL/GenBank/DDBJ whole genome shotgun (WGS) entry which is preliminary data.</text>
</comment>
<dbReference type="OrthoDB" id="4369889at2759"/>
<keyword evidence="3" id="KW-1185">Reference proteome</keyword>
<dbReference type="EMBL" id="JAPMSZ010000007">
    <property type="protein sequence ID" value="KAJ5095486.1"/>
    <property type="molecule type" value="Genomic_DNA"/>
</dbReference>
<protein>
    <submittedName>
        <fullName evidence="2">Uncharacterized protein</fullName>
    </submittedName>
</protein>
<organism evidence="2 3">
    <name type="scientific">Penicillium alfredii</name>
    <dbReference type="NCBI Taxonomy" id="1506179"/>
    <lineage>
        <taxon>Eukaryota</taxon>
        <taxon>Fungi</taxon>
        <taxon>Dikarya</taxon>
        <taxon>Ascomycota</taxon>
        <taxon>Pezizomycotina</taxon>
        <taxon>Eurotiomycetes</taxon>
        <taxon>Eurotiomycetidae</taxon>
        <taxon>Eurotiales</taxon>
        <taxon>Aspergillaceae</taxon>
        <taxon>Penicillium</taxon>
    </lineage>
</organism>
<sequence>MHFSSATALLAISSLGVTYAAPVANPQEDDLVRRRAAYSVVNVDGDSSSSTPATPEVDTVIETVQSTVTAPGAAPQPVTVTVTATPSSGRPSSSVAASSIPYFYDRQAPALQTNVPQSTQSPFASFVRRGLTAAGDPAAFARSWTSSAVVPPASSISLPAAAPSLAARQFEYSSAPASWQAPVLAPSLVPREFGGPSSSLNVPVPAVQTSPIVARGFGNAFSSGVPQRPSATLAARGFGDWSPAVPAISSASPSMPFQAPSLVARAWGTPVVPNLSTPVAATPLVARGFGDASSAPLPTWAAASGANAPGSPTPIVPRAFGGEYSSSIPLPASATPVLY</sequence>
<dbReference type="GeneID" id="81394592"/>
<feature type="signal peptide" evidence="1">
    <location>
        <begin position="1"/>
        <end position="20"/>
    </location>
</feature>
<gene>
    <name evidence="2" type="ORF">NUU61_004842</name>
</gene>
<keyword evidence="1" id="KW-0732">Signal</keyword>
<evidence type="ECO:0000313" key="2">
    <source>
        <dbReference type="EMBL" id="KAJ5095486.1"/>
    </source>
</evidence>
<evidence type="ECO:0000313" key="3">
    <source>
        <dbReference type="Proteomes" id="UP001141434"/>
    </source>
</evidence>
<name>A0A9W9F8H5_9EURO</name>
<reference evidence="2" key="1">
    <citation type="submission" date="2022-11" db="EMBL/GenBank/DDBJ databases">
        <authorList>
            <person name="Petersen C."/>
        </authorList>
    </citation>
    <scope>NUCLEOTIDE SEQUENCE</scope>
    <source>
        <strain evidence="2">IBT 34128</strain>
    </source>
</reference>
<evidence type="ECO:0000256" key="1">
    <source>
        <dbReference type="SAM" id="SignalP"/>
    </source>
</evidence>
<dbReference type="AlphaFoldDB" id="A0A9W9F8H5"/>
<accession>A0A9W9F8H5</accession>
<reference evidence="2" key="2">
    <citation type="journal article" date="2023" name="IMA Fungus">
        <title>Comparative genomic study of the Penicillium genus elucidates a diverse pangenome and 15 lateral gene transfer events.</title>
        <authorList>
            <person name="Petersen C."/>
            <person name="Sorensen T."/>
            <person name="Nielsen M.R."/>
            <person name="Sondergaard T.E."/>
            <person name="Sorensen J.L."/>
            <person name="Fitzpatrick D.A."/>
            <person name="Frisvad J.C."/>
            <person name="Nielsen K.L."/>
        </authorList>
    </citation>
    <scope>NUCLEOTIDE SEQUENCE</scope>
    <source>
        <strain evidence="2">IBT 34128</strain>
    </source>
</reference>